<dbReference type="AlphaFoldDB" id="A0A5J4RUM0"/>
<accession>A0A5J4RUM0</accession>
<name>A0A5J4RUM0_9ZZZZ</name>
<evidence type="ECO:0000259" key="1">
    <source>
        <dbReference type="Pfam" id="PF18134"/>
    </source>
</evidence>
<organism evidence="2">
    <name type="scientific">termite gut metagenome</name>
    <dbReference type="NCBI Taxonomy" id="433724"/>
    <lineage>
        <taxon>unclassified sequences</taxon>
        <taxon>metagenomes</taxon>
        <taxon>organismal metagenomes</taxon>
    </lineage>
</organism>
<dbReference type="Pfam" id="PF18144">
    <property type="entry name" value="SMODS"/>
    <property type="match status" value="1"/>
</dbReference>
<dbReference type="Gene3D" id="3.30.460.10">
    <property type="entry name" value="Beta Polymerase, domain 2"/>
    <property type="match status" value="1"/>
</dbReference>
<dbReference type="InterPro" id="IPR040511">
    <property type="entry name" value="AGS_C"/>
</dbReference>
<dbReference type="Pfam" id="PF18134">
    <property type="entry name" value="AGS_C"/>
    <property type="match status" value="1"/>
</dbReference>
<feature type="domain" description="Adenylyl/Guanylyl and SMODS C-terminal sensor" evidence="1">
    <location>
        <begin position="303"/>
        <end position="426"/>
    </location>
</feature>
<comment type="caution">
    <text evidence="2">The sequence shown here is derived from an EMBL/GenBank/DDBJ whole genome shotgun (WGS) entry which is preliminary data.</text>
</comment>
<proteinExistence type="predicted"/>
<evidence type="ECO:0000313" key="2">
    <source>
        <dbReference type="EMBL" id="KAA6337677.1"/>
    </source>
</evidence>
<dbReference type="SUPFAM" id="SSF81301">
    <property type="entry name" value="Nucleotidyltransferase"/>
    <property type="match status" value="1"/>
</dbReference>
<dbReference type="EMBL" id="SNRY01000678">
    <property type="protein sequence ID" value="KAA6337677.1"/>
    <property type="molecule type" value="Genomic_DNA"/>
</dbReference>
<protein>
    <recommendedName>
        <fullName evidence="1">Adenylyl/Guanylyl and SMODS C-terminal sensor domain-containing protein</fullName>
    </recommendedName>
</protein>
<dbReference type="GO" id="GO:0016779">
    <property type="term" value="F:nucleotidyltransferase activity"/>
    <property type="evidence" value="ECO:0007669"/>
    <property type="project" value="InterPro"/>
</dbReference>
<sequence>MGKTQVFKDFLSNLSIKNKDEISGKYERITKALNQKYYGTQSEVNNSLQVGSYGRKTAVNGVSDLDMIFELPSSVYTKYNNYSGNGQSALLQEIKAVISLTYLRTSIRGDGQVVVVKFSNYLVEVCPVFKQKDNSYLYPDSNGGGCWKKTDPKPEIDEINSFNQETNGNLKNLAKMTRAWKNKCGVKIGGLLIDTLCYEFLEEYEDHQTSSFSNYDTLILDFFAYLKNSDANRKYWYAPGSNQRVYKKKSNFIAKAKKAHSSVKSAIEKESNNTVYSIWRKVFGSPFPYPKLLMEASLNYTSNEEYIEDLYPVDITNILRIDCEVNQAGFRTELLRKMLMKLKVKKKLKFFIEYTDTERPYIVKWKVKNEGAIAKQRNNFRGQILNDNGSETRTENSDFEGEHYVECYLIKDNVCIARDRIDVPISNM</sequence>
<dbReference type="CDD" id="cd05400">
    <property type="entry name" value="NT_2-5OAS_ClassI-CCAase"/>
    <property type="match status" value="1"/>
</dbReference>
<reference evidence="2" key="1">
    <citation type="submission" date="2019-03" db="EMBL/GenBank/DDBJ databases">
        <title>Single cell metagenomics reveals metabolic interactions within the superorganism composed of flagellate Streblomastix strix and complex community of Bacteroidetes bacteria on its surface.</title>
        <authorList>
            <person name="Treitli S.C."/>
            <person name="Kolisko M."/>
            <person name="Husnik F."/>
            <person name="Keeling P."/>
            <person name="Hampl V."/>
        </authorList>
    </citation>
    <scope>NUCLEOTIDE SEQUENCE</scope>
    <source>
        <strain evidence="2">STM</strain>
    </source>
</reference>
<dbReference type="InterPro" id="IPR043519">
    <property type="entry name" value="NT_sf"/>
</dbReference>
<dbReference type="InterPro" id="IPR006116">
    <property type="entry name" value="NT_2-5OAS_ClassI-CCAase"/>
</dbReference>
<gene>
    <name evidence="2" type="ORF">EZS27_014249</name>
</gene>